<evidence type="ECO:0000313" key="2">
    <source>
        <dbReference type="Ensembl" id="ENSSFOP00015047268.1"/>
    </source>
</evidence>
<reference evidence="2" key="2">
    <citation type="submission" date="2025-08" db="UniProtKB">
        <authorList>
            <consortium name="Ensembl"/>
        </authorList>
    </citation>
    <scope>IDENTIFICATION</scope>
</reference>
<sequence>MKKTGTLEEAELKCATRVPGVPVSQSDRSPRAQRWPLAHRRCFPFGARTMFPALRLRLRLWWRAPVHWARDSAVYAQGQSPEARVREYFYYIDHQGQLFLDDTKVKNFITCFKDQQFLAFFFSRLRPNDSGRYEEHFPFVSPCGRERNFLRCEDRPLVFTHLLPGRGQGEGGGAERLSFCGGGDELCVPFRPEALFADPASGRLYHPCPERAGAVGLLRSSLAFELSARFHYERGRGQSRQPTHFLWAGQRHLLTNELARYFPGEEGGGS</sequence>
<accession>A0A8C9TBG2</accession>
<evidence type="ECO:0000256" key="1">
    <source>
        <dbReference type="ARBA" id="ARBA00006322"/>
    </source>
</evidence>
<dbReference type="AlphaFoldDB" id="A0A8C9TBG2"/>
<evidence type="ECO:0000313" key="3">
    <source>
        <dbReference type="Proteomes" id="UP000694397"/>
    </source>
</evidence>
<reference evidence="2" key="3">
    <citation type="submission" date="2025-09" db="UniProtKB">
        <authorList>
            <consortium name="Ensembl"/>
        </authorList>
    </citation>
    <scope>IDENTIFICATION</scope>
</reference>
<keyword evidence="3" id="KW-1185">Reference proteome</keyword>
<dbReference type="Proteomes" id="UP000694397">
    <property type="component" value="Chromosome 9"/>
</dbReference>
<gene>
    <name evidence="2" type="primary">C8orf82</name>
</gene>
<dbReference type="InterPro" id="IPR028108">
    <property type="entry name" value="DUF4505"/>
</dbReference>
<dbReference type="Ensembl" id="ENSSFOT00015042442.1">
    <property type="protein sequence ID" value="ENSSFOP00015047268.1"/>
    <property type="gene ID" value="ENSSFOG00015033089.1"/>
</dbReference>
<dbReference type="PANTHER" id="PTHR31449">
    <property type="entry name" value="UPF0598 PROTEIN C8ORF82"/>
    <property type="match status" value="1"/>
</dbReference>
<name>A0A8C9TBG2_SCLFO</name>
<proteinExistence type="inferred from homology"/>
<dbReference type="OrthoDB" id="10260024at2759"/>
<reference evidence="2 3" key="1">
    <citation type="submission" date="2019-04" db="EMBL/GenBank/DDBJ databases">
        <authorList>
            <consortium name="Wellcome Sanger Institute Data Sharing"/>
        </authorList>
    </citation>
    <scope>NUCLEOTIDE SEQUENCE [LARGE SCALE GENOMIC DNA]</scope>
</reference>
<dbReference type="GeneTree" id="ENSGT00390000011521"/>
<dbReference type="Pfam" id="PF14956">
    <property type="entry name" value="DUF4505"/>
    <property type="match status" value="1"/>
</dbReference>
<dbReference type="PANTHER" id="PTHR31449:SF3">
    <property type="entry name" value="UPF0598 PROTEIN C8ORF82"/>
    <property type="match status" value="1"/>
</dbReference>
<organism evidence="2 3">
    <name type="scientific">Scleropages formosus</name>
    <name type="common">Asian bonytongue</name>
    <name type="synonym">Osteoglossum formosum</name>
    <dbReference type="NCBI Taxonomy" id="113540"/>
    <lineage>
        <taxon>Eukaryota</taxon>
        <taxon>Metazoa</taxon>
        <taxon>Chordata</taxon>
        <taxon>Craniata</taxon>
        <taxon>Vertebrata</taxon>
        <taxon>Euteleostomi</taxon>
        <taxon>Actinopterygii</taxon>
        <taxon>Neopterygii</taxon>
        <taxon>Teleostei</taxon>
        <taxon>Osteoglossocephala</taxon>
        <taxon>Osteoglossomorpha</taxon>
        <taxon>Osteoglossiformes</taxon>
        <taxon>Osteoglossidae</taxon>
        <taxon>Scleropages</taxon>
    </lineage>
</organism>
<protein>
    <submittedName>
        <fullName evidence="2">Chromosome 8 open reading frame 82</fullName>
    </submittedName>
</protein>
<comment type="similarity">
    <text evidence="1">Belongs to the UPF0598 family.</text>
</comment>